<dbReference type="SMART" id="SM00421">
    <property type="entry name" value="HTH_LUXR"/>
    <property type="match status" value="1"/>
</dbReference>
<dbReference type="CDD" id="cd06170">
    <property type="entry name" value="LuxR_C_like"/>
    <property type="match status" value="1"/>
</dbReference>
<keyword evidence="5" id="KW-0804">Transcription</keyword>
<dbReference type="Pfam" id="PF00196">
    <property type="entry name" value="GerE"/>
    <property type="match status" value="1"/>
</dbReference>
<evidence type="ECO:0000256" key="6">
    <source>
        <dbReference type="ARBA" id="ARBA00024867"/>
    </source>
</evidence>
<evidence type="ECO:0000313" key="10">
    <source>
        <dbReference type="EMBL" id="MFL0249276.1"/>
    </source>
</evidence>
<reference evidence="10 11" key="1">
    <citation type="submission" date="2024-11" db="EMBL/GenBank/DDBJ databases">
        <authorList>
            <person name="Heng Y.C."/>
            <person name="Lim A.C.H."/>
            <person name="Lee J.K.Y."/>
            <person name="Kittelmann S."/>
        </authorList>
    </citation>
    <scope>NUCLEOTIDE SEQUENCE [LARGE SCALE GENOMIC DNA]</scope>
    <source>
        <strain evidence="10 11">WILCCON 0114</strain>
    </source>
</reference>
<dbReference type="PANTHER" id="PTHR43214">
    <property type="entry name" value="TWO-COMPONENT RESPONSE REGULATOR"/>
    <property type="match status" value="1"/>
</dbReference>
<sequence length="213" mass="24118">MIRVMIADDQIIVREGLKKILSLDSEIEVVSEASNGYEVLENLSKHIVDIILMDVRMPKMDGIKCSNLVKKDYPNIKIIILTTFNEDEYIFEGIDSGISGYLLKDSEIDYIIKSIKEAFNNKMMFDPSVTPKLVNALSNKSAKPNKAEILDLLTDREKDIVKLVVDGKSNSEISGILFISEGTVKNYISKILKKLKLQRRTQLSALFLKNDFI</sequence>
<keyword evidence="3" id="KW-0805">Transcription regulation</keyword>
<dbReference type="PROSITE" id="PS50043">
    <property type="entry name" value="HTH_LUXR_2"/>
    <property type="match status" value="1"/>
</dbReference>
<evidence type="ECO:0000256" key="3">
    <source>
        <dbReference type="ARBA" id="ARBA00023015"/>
    </source>
</evidence>
<keyword evidence="4" id="KW-0238">DNA-binding</keyword>
<name>A0ABW8T9Q5_9CLOT</name>
<evidence type="ECO:0000256" key="1">
    <source>
        <dbReference type="ARBA" id="ARBA00018672"/>
    </source>
</evidence>
<dbReference type="SUPFAM" id="SSF46894">
    <property type="entry name" value="C-terminal effector domain of the bipartite response regulators"/>
    <property type="match status" value="1"/>
</dbReference>
<dbReference type="SUPFAM" id="SSF52172">
    <property type="entry name" value="CheY-like"/>
    <property type="match status" value="1"/>
</dbReference>
<accession>A0ABW8T9Q5</accession>
<proteinExistence type="predicted"/>
<dbReference type="RefSeq" id="WP_406785949.1">
    <property type="nucleotide sequence ID" value="NZ_JBJIAA010000002.1"/>
</dbReference>
<comment type="caution">
    <text evidence="10">The sequence shown here is derived from an EMBL/GenBank/DDBJ whole genome shotgun (WGS) entry which is preliminary data.</text>
</comment>
<dbReference type="InterPro" id="IPR016032">
    <property type="entry name" value="Sig_transdc_resp-reg_C-effctor"/>
</dbReference>
<dbReference type="InterPro" id="IPR000792">
    <property type="entry name" value="Tscrpt_reg_LuxR_C"/>
</dbReference>
<dbReference type="Gene3D" id="3.40.50.2300">
    <property type="match status" value="1"/>
</dbReference>
<evidence type="ECO:0000259" key="9">
    <source>
        <dbReference type="PROSITE" id="PS50110"/>
    </source>
</evidence>
<gene>
    <name evidence="10" type="ORF">ACJDT4_02495</name>
</gene>
<keyword evidence="2 7" id="KW-0597">Phosphoprotein</keyword>
<dbReference type="PRINTS" id="PR00038">
    <property type="entry name" value="HTHLUXR"/>
</dbReference>
<dbReference type="EMBL" id="JBJIAA010000002">
    <property type="protein sequence ID" value="MFL0249276.1"/>
    <property type="molecule type" value="Genomic_DNA"/>
</dbReference>
<dbReference type="PROSITE" id="PS50110">
    <property type="entry name" value="RESPONSE_REGULATORY"/>
    <property type="match status" value="1"/>
</dbReference>
<dbReference type="PANTHER" id="PTHR43214:SF40">
    <property type="entry name" value="TRANSCRIPTIONAL REGULATORY PROTEIN LNRK"/>
    <property type="match status" value="1"/>
</dbReference>
<dbReference type="Proteomes" id="UP001623592">
    <property type="component" value="Unassembled WGS sequence"/>
</dbReference>
<dbReference type="InterPro" id="IPR001789">
    <property type="entry name" value="Sig_transdc_resp-reg_receiver"/>
</dbReference>
<feature type="domain" description="HTH luxR-type" evidence="8">
    <location>
        <begin position="146"/>
        <end position="211"/>
    </location>
</feature>
<dbReference type="SMART" id="SM00448">
    <property type="entry name" value="REC"/>
    <property type="match status" value="1"/>
</dbReference>
<evidence type="ECO:0000313" key="11">
    <source>
        <dbReference type="Proteomes" id="UP001623592"/>
    </source>
</evidence>
<dbReference type="InterPro" id="IPR058245">
    <property type="entry name" value="NreC/VraR/RcsB-like_REC"/>
</dbReference>
<evidence type="ECO:0000259" key="8">
    <source>
        <dbReference type="PROSITE" id="PS50043"/>
    </source>
</evidence>
<feature type="domain" description="Response regulatory" evidence="9">
    <location>
        <begin position="3"/>
        <end position="119"/>
    </location>
</feature>
<dbReference type="Pfam" id="PF00072">
    <property type="entry name" value="Response_reg"/>
    <property type="match status" value="1"/>
</dbReference>
<dbReference type="InterPro" id="IPR011006">
    <property type="entry name" value="CheY-like_superfamily"/>
</dbReference>
<evidence type="ECO:0000256" key="7">
    <source>
        <dbReference type="PROSITE-ProRule" id="PRU00169"/>
    </source>
</evidence>
<protein>
    <recommendedName>
        <fullName evidence="1">Stage 0 sporulation protein A homolog</fullName>
    </recommendedName>
</protein>
<organism evidence="10 11">
    <name type="scientific">Clostridium neuense</name>
    <dbReference type="NCBI Taxonomy" id="1728934"/>
    <lineage>
        <taxon>Bacteria</taxon>
        <taxon>Bacillati</taxon>
        <taxon>Bacillota</taxon>
        <taxon>Clostridia</taxon>
        <taxon>Eubacteriales</taxon>
        <taxon>Clostridiaceae</taxon>
        <taxon>Clostridium</taxon>
    </lineage>
</organism>
<feature type="modified residue" description="4-aspartylphosphate" evidence="7">
    <location>
        <position position="54"/>
    </location>
</feature>
<evidence type="ECO:0000256" key="5">
    <source>
        <dbReference type="ARBA" id="ARBA00023163"/>
    </source>
</evidence>
<comment type="function">
    <text evidence="6">May play the central regulatory role in sporulation. It may be an element of the effector pathway responsible for the activation of sporulation genes in response to nutritional stress. Spo0A may act in concert with spo0H (a sigma factor) to control the expression of some genes that are critical to the sporulation process.</text>
</comment>
<dbReference type="InterPro" id="IPR039420">
    <property type="entry name" value="WalR-like"/>
</dbReference>
<evidence type="ECO:0000256" key="4">
    <source>
        <dbReference type="ARBA" id="ARBA00023125"/>
    </source>
</evidence>
<evidence type="ECO:0000256" key="2">
    <source>
        <dbReference type="ARBA" id="ARBA00022553"/>
    </source>
</evidence>
<keyword evidence="11" id="KW-1185">Reference proteome</keyword>
<dbReference type="CDD" id="cd17535">
    <property type="entry name" value="REC_NarL-like"/>
    <property type="match status" value="1"/>
</dbReference>